<feature type="transmembrane region" description="Helical" evidence="1">
    <location>
        <begin position="7"/>
        <end position="36"/>
    </location>
</feature>
<keyword evidence="1" id="KW-0472">Membrane</keyword>
<sequence>MSDWMSWLVVAGIAVMIELYTGTFYLLMIAIGMAAGALAAFLGVGKEFQLIIAAIVGVLATVTLRRSRFGLRNKVSASRDPNVNLDIGQLIQINEWQSIAPDLHTARAMYRGALWDVEFFGHAEPKSGMFKIVEIRGSQLVVEMQ</sequence>
<keyword evidence="1" id="KW-1133">Transmembrane helix</keyword>
<keyword evidence="1" id="KW-0812">Transmembrane</keyword>
<protein>
    <recommendedName>
        <fullName evidence="4">Membrane protein implicated in regulation of membrane protease activity</fullName>
    </recommendedName>
</protein>
<dbReference type="OrthoDB" id="5654021at2"/>
<evidence type="ECO:0000256" key="1">
    <source>
        <dbReference type="SAM" id="Phobius"/>
    </source>
</evidence>
<feature type="transmembrane region" description="Helical" evidence="1">
    <location>
        <begin position="48"/>
        <end position="64"/>
    </location>
</feature>
<proteinExistence type="predicted"/>
<accession>A0A2S9GSH0</accession>
<dbReference type="EMBL" id="PUGF01000039">
    <property type="protein sequence ID" value="PRC90669.1"/>
    <property type="molecule type" value="Genomic_DNA"/>
</dbReference>
<dbReference type="AlphaFoldDB" id="A0A2S9GSH0"/>
<comment type="caution">
    <text evidence="2">The sequence shown here is derived from an EMBL/GenBank/DDBJ whole genome shotgun (WGS) entry which is preliminary data.</text>
</comment>
<dbReference type="RefSeq" id="WP_105534340.1">
    <property type="nucleotide sequence ID" value="NZ_PUGF01000039.1"/>
</dbReference>
<organism evidence="2 3">
    <name type="scientific">Solimicrobium silvestre</name>
    <dbReference type="NCBI Taxonomy" id="2099400"/>
    <lineage>
        <taxon>Bacteria</taxon>
        <taxon>Pseudomonadati</taxon>
        <taxon>Pseudomonadota</taxon>
        <taxon>Betaproteobacteria</taxon>
        <taxon>Burkholderiales</taxon>
        <taxon>Oxalobacteraceae</taxon>
        <taxon>Solimicrobium</taxon>
    </lineage>
</organism>
<keyword evidence="3" id="KW-1185">Reference proteome</keyword>
<name>A0A2S9GSH0_9BURK</name>
<reference evidence="2 3" key="1">
    <citation type="submission" date="2018-02" db="EMBL/GenBank/DDBJ databases">
        <title>Solimicrobium silvestre gen. nov., sp. nov., isolated from alpine forest soil.</title>
        <authorList>
            <person name="Margesin R."/>
            <person name="Albuquerque L."/>
            <person name="Zhang D.-C."/>
            <person name="Froufe H.J.C."/>
            <person name="Severino R."/>
            <person name="Roxo I."/>
            <person name="Egas C."/>
            <person name="Da Costa M.S."/>
        </authorList>
    </citation>
    <scope>NUCLEOTIDE SEQUENCE [LARGE SCALE GENOMIC DNA]</scope>
    <source>
        <strain evidence="2 3">S20-91</strain>
    </source>
</reference>
<evidence type="ECO:0008006" key="4">
    <source>
        <dbReference type="Google" id="ProtNLM"/>
    </source>
</evidence>
<evidence type="ECO:0000313" key="3">
    <source>
        <dbReference type="Proteomes" id="UP000237839"/>
    </source>
</evidence>
<dbReference type="Proteomes" id="UP000237839">
    <property type="component" value="Unassembled WGS sequence"/>
</dbReference>
<evidence type="ECO:0000313" key="2">
    <source>
        <dbReference type="EMBL" id="PRC90669.1"/>
    </source>
</evidence>
<gene>
    <name evidence="2" type="ORF">S2091_4619</name>
</gene>